<dbReference type="STRING" id="1392250.A0A2I2GI81"/>
<keyword evidence="3" id="KW-0732">Signal</keyword>
<feature type="signal peptide" evidence="3">
    <location>
        <begin position="1"/>
        <end position="21"/>
    </location>
</feature>
<evidence type="ECO:0000313" key="5">
    <source>
        <dbReference type="Proteomes" id="UP000234275"/>
    </source>
</evidence>
<sequence length="304" mass="31645">MRWSTLLALAVQGLLVSPSTADDRICRFPSGKITDDVPCTSDANTFCCSPGSICLDNGYCYNVVKQPFMLSRGTCTDRNWGTSCPQQCTGQNNDWDRGSAIILFENTSPPTYCCDGVKWDSDKSSLACVGGDDAFKLDAGKAMVGVAALKSLALSDPDEHYASAINISQISNSTSGSDANATSTGSTPTSTSTACVSATNLPGASSGDNSGKEAAIGAGVGVPLGVIALASLAWAFILQRQNRNLKKAQARGAGEGQFLGQPGMIPGGYMNHGAANYGRQSHFVELGEMEENPRELAGTPKHGP</sequence>
<dbReference type="Proteomes" id="UP000234275">
    <property type="component" value="Unassembled WGS sequence"/>
</dbReference>
<name>A0A2I2GI81_9EURO</name>
<evidence type="ECO:0000256" key="2">
    <source>
        <dbReference type="SAM" id="Phobius"/>
    </source>
</evidence>
<dbReference type="RefSeq" id="XP_024707883.1">
    <property type="nucleotide sequence ID" value="XM_024842297.1"/>
</dbReference>
<feature type="region of interest" description="Disordered" evidence="1">
    <location>
        <begin position="173"/>
        <end position="194"/>
    </location>
</feature>
<keyword evidence="2" id="KW-1133">Transmembrane helix</keyword>
<dbReference type="AlphaFoldDB" id="A0A2I2GI81"/>
<dbReference type="OrthoDB" id="5215637at2759"/>
<evidence type="ECO:0008006" key="6">
    <source>
        <dbReference type="Google" id="ProtNLM"/>
    </source>
</evidence>
<evidence type="ECO:0000313" key="4">
    <source>
        <dbReference type="EMBL" id="PLB52581.1"/>
    </source>
</evidence>
<dbReference type="VEuPathDB" id="FungiDB:P170DRAFT_106806"/>
<evidence type="ECO:0000256" key="3">
    <source>
        <dbReference type="SAM" id="SignalP"/>
    </source>
</evidence>
<organism evidence="4 5">
    <name type="scientific">Aspergillus steynii IBT 23096</name>
    <dbReference type="NCBI Taxonomy" id="1392250"/>
    <lineage>
        <taxon>Eukaryota</taxon>
        <taxon>Fungi</taxon>
        <taxon>Dikarya</taxon>
        <taxon>Ascomycota</taxon>
        <taxon>Pezizomycotina</taxon>
        <taxon>Eurotiomycetes</taxon>
        <taxon>Eurotiomycetidae</taxon>
        <taxon>Eurotiales</taxon>
        <taxon>Aspergillaceae</taxon>
        <taxon>Aspergillus</taxon>
        <taxon>Aspergillus subgen. Circumdati</taxon>
    </lineage>
</organism>
<evidence type="ECO:0000256" key="1">
    <source>
        <dbReference type="SAM" id="MobiDB-lite"/>
    </source>
</evidence>
<keyword evidence="2" id="KW-0472">Membrane</keyword>
<keyword evidence="2" id="KW-0812">Transmembrane</keyword>
<gene>
    <name evidence="4" type="ORF">P170DRAFT_106806</name>
</gene>
<protein>
    <recommendedName>
        <fullName evidence="6">Mid2 domain-containing protein</fullName>
    </recommendedName>
</protein>
<feature type="compositionally biased region" description="Low complexity" evidence="1">
    <location>
        <begin position="173"/>
        <end position="193"/>
    </location>
</feature>
<dbReference type="EMBL" id="MSFO01000002">
    <property type="protein sequence ID" value="PLB52581.1"/>
    <property type="molecule type" value="Genomic_DNA"/>
</dbReference>
<keyword evidence="5" id="KW-1185">Reference proteome</keyword>
<reference evidence="4 5" key="1">
    <citation type="submission" date="2016-12" db="EMBL/GenBank/DDBJ databases">
        <title>The genomes of Aspergillus section Nigri reveals drivers in fungal speciation.</title>
        <authorList>
            <consortium name="DOE Joint Genome Institute"/>
            <person name="Vesth T.C."/>
            <person name="Nybo J."/>
            <person name="Theobald S."/>
            <person name="Brandl J."/>
            <person name="Frisvad J.C."/>
            <person name="Nielsen K.F."/>
            <person name="Lyhne E.K."/>
            <person name="Kogle M.E."/>
            <person name="Kuo A."/>
            <person name="Riley R."/>
            <person name="Clum A."/>
            <person name="Nolan M."/>
            <person name="Lipzen A."/>
            <person name="Salamov A."/>
            <person name="Henrissat B."/>
            <person name="Wiebenga A."/>
            <person name="De Vries R.P."/>
            <person name="Grigoriev I.V."/>
            <person name="Mortensen U.H."/>
            <person name="Andersen M.R."/>
            <person name="Baker S.E."/>
        </authorList>
    </citation>
    <scope>NUCLEOTIDE SEQUENCE [LARGE SCALE GENOMIC DNA]</scope>
    <source>
        <strain evidence="4 5">IBT 23096</strain>
    </source>
</reference>
<accession>A0A2I2GI81</accession>
<feature type="transmembrane region" description="Helical" evidence="2">
    <location>
        <begin position="214"/>
        <end position="237"/>
    </location>
</feature>
<dbReference type="GeneID" id="36549992"/>
<proteinExistence type="predicted"/>
<comment type="caution">
    <text evidence="4">The sequence shown here is derived from an EMBL/GenBank/DDBJ whole genome shotgun (WGS) entry which is preliminary data.</text>
</comment>
<feature type="chain" id="PRO_5014176688" description="Mid2 domain-containing protein" evidence="3">
    <location>
        <begin position="22"/>
        <end position="304"/>
    </location>
</feature>